<feature type="transmembrane region" description="Helical" evidence="1">
    <location>
        <begin position="313"/>
        <end position="337"/>
    </location>
</feature>
<feature type="domain" description="Heparan-alpha-glucosaminide N-acetyltransferase catalytic" evidence="3">
    <location>
        <begin position="8"/>
        <end position="197"/>
    </location>
</feature>
<evidence type="ECO:0000313" key="4">
    <source>
        <dbReference type="EMBL" id="MBB4265421.1"/>
    </source>
</evidence>
<comment type="caution">
    <text evidence="4">The sequence shown here is derived from an EMBL/GenBank/DDBJ whole genome shotgun (WGS) entry which is preliminary data.</text>
</comment>
<organism evidence="4 5">
    <name type="scientific">Roseospira visakhapatnamensis</name>
    <dbReference type="NCBI Taxonomy" id="390880"/>
    <lineage>
        <taxon>Bacteria</taxon>
        <taxon>Pseudomonadati</taxon>
        <taxon>Pseudomonadota</taxon>
        <taxon>Alphaproteobacteria</taxon>
        <taxon>Rhodospirillales</taxon>
        <taxon>Rhodospirillaceae</taxon>
        <taxon>Roseospira</taxon>
    </lineage>
</organism>
<accession>A0A7W6RBD6</accession>
<dbReference type="Proteomes" id="UP000554286">
    <property type="component" value="Unassembled WGS sequence"/>
</dbReference>
<gene>
    <name evidence="4" type="ORF">GGD89_001040</name>
</gene>
<feature type="domain" description="DUF418" evidence="2">
    <location>
        <begin position="244"/>
        <end position="349"/>
    </location>
</feature>
<dbReference type="InterPro" id="IPR052529">
    <property type="entry name" value="Bact_Transport_Assoc"/>
</dbReference>
<feature type="transmembrane region" description="Helical" evidence="1">
    <location>
        <begin position="81"/>
        <end position="98"/>
    </location>
</feature>
<evidence type="ECO:0000313" key="5">
    <source>
        <dbReference type="Proteomes" id="UP000554286"/>
    </source>
</evidence>
<feature type="transmembrane region" description="Helical" evidence="1">
    <location>
        <begin position="204"/>
        <end position="226"/>
    </location>
</feature>
<protein>
    <submittedName>
        <fullName evidence="4">Putative membrane protein YeiB</fullName>
    </submittedName>
</protein>
<feature type="transmembrane region" description="Helical" evidence="1">
    <location>
        <begin position="246"/>
        <end position="266"/>
    </location>
</feature>
<dbReference type="InterPro" id="IPR012429">
    <property type="entry name" value="HGSNAT_cat"/>
</dbReference>
<sequence>MTPPLSARLDGLDVARFAAFVGMVIVNFRIAMGAEETASGPLAVLVSTLEGRAAATFVVLAGIGLGLGARREGSHATLPVTLRRAVFLLAVGLLNTLIFDADILHYYAVYFFLAVFCVAAPNRGLIGLIAAVNVIFMVMLATLTYDAGWDWTTYTYADFWTPLGFVRNLFFNGWHPVFPWFGFLLFGILLSRLRLSDARIQRRLIVLGAAALALAETVSAGLRVWAAGDPALLEVITTGPIPPTPLYTVAGTGAAALVIGLCLLGAPRLARLGVVAVLAPAGRQTLTLYIAHILIGMGTLEALGLLGGQPLPVALGAAAAFCALSVVYALAWSRWIGRGPVEAVMRRLAG</sequence>
<feature type="transmembrane region" description="Helical" evidence="1">
    <location>
        <begin position="12"/>
        <end position="31"/>
    </location>
</feature>
<name>A0A7W6RBD6_9PROT</name>
<dbReference type="Pfam" id="PF04235">
    <property type="entry name" value="DUF418"/>
    <property type="match status" value="1"/>
</dbReference>
<feature type="transmembrane region" description="Helical" evidence="1">
    <location>
        <begin position="286"/>
        <end position="307"/>
    </location>
</feature>
<dbReference type="Pfam" id="PF07786">
    <property type="entry name" value="HGSNAT_cat"/>
    <property type="match status" value="1"/>
</dbReference>
<dbReference type="AlphaFoldDB" id="A0A7W6RBD6"/>
<feature type="transmembrane region" description="Helical" evidence="1">
    <location>
        <begin position="51"/>
        <end position="69"/>
    </location>
</feature>
<dbReference type="EMBL" id="JACIGK010000006">
    <property type="protein sequence ID" value="MBB4265421.1"/>
    <property type="molecule type" value="Genomic_DNA"/>
</dbReference>
<dbReference type="RefSeq" id="WP_184043049.1">
    <property type="nucleotide sequence ID" value="NZ_JACIGK010000006.1"/>
</dbReference>
<proteinExistence type="predicted"/>
<evidence type="ECO:0000259" key="2">
    <source>
        <dbReference type="Pfam" id="PF04235"/>
    </source>
</evidence>
<dbReference type="PANTHER" id="PTHR30590">
    <property type="entry name" value="INNER MEMBRANE PROTEIN"/>
    <property type="match status" value="1"/>
</dbReference>
<dbReference type="PANTHER" id="PTHR30590:SF3">
    <property type="entry name" value="HYPOTHETICAL MEMBRANE SPANNING PROTEIN"/>
    <property type="match status" value="1"/>
</dbReference>
<keyword evidence="1" id="KW-0812">Transmembrane</keyword>
<reference evidence="4 5" key="1">
    <citation type="submission" date="2020-08" db="EMBL/GenBank/DDBJ databases">
        <title>Genome sequencing of Purple Non-Sulfur Bacteria from various extreme environments.</title>
        <authorList>
            <person name="Mayer M."/>
        </authorList>
    </citation>
    <scope>NUCLEOTIDE SEQUENCE [LARGE SCALE GENOMIC DNA]</scope>
    <source>
        <strain evidence="4 5">JA131</strain>
    </source>
</reference>
<keyword evidence="1" id="KW-1133">Transmembrane helix</keyword>
<evidence type="ECO:0000256" key="1">
    <source>
        <dbReference type="SAM" id="Phobius"/>
    </source>
</evidence>
<keyword evidence="5" id="KW-1185">Reference proteome</keyword>
<keyword evidence="1" id="KW-0472">Membrane</keyword>
<evidence type="ECO:0000259" key="3">
    <source>
        <dbReference type="Pfam" id="PF07786"/>
    </source>
</evidence>
<feature type="transmembrane region" description="Helical" evidence="1">
    <location>
        <begin position="125"/>
        <end position="145"/>
    </location>
</feature>
<dbReference type="InterPro" id="IPR007349">
    <property type="entry name" value="DUF418"/>
</dbReference>
<feature type="transmembrane region" description="Helical" evidence="1">
    <location>
        <begin position="177"/>
        <end position="195"/>
    </location>
</feature>
<feature type="transmembrane region" description="Helical" evidence="1">
    <location>
        <begin position="104"/>
        <end position="120"/>
    </location>
</feature>